<organism evidence="2 3">
    <name type="scientific">Jeongeupia naejangsanensis</name>
    <dbReference type="NCBI Taxonomy" id="613195"/>
    <lineage>
        <taxon>Bacteria</taxon>
        <taxon>Pseudomonadati</taxon>
        <taxon>Pseudomonadota</taxon>
        <taxon>Betaproteobacteria</taxon>
        <taxon>Neisseriales</taxon>
        <taxon>Chitinibacteraceae</taxon>
        <taxon>Jeongeupia</taxon>
    </lineage>
</organism>
<dbReference type="InterPro" id="IPR008030">
    <property type="entry name" value="NmrA-like"/>
</dbReference>
<dbReference type="Pfam" id="PF05368">
    <property type="entry name" value="NmrA"/>
    <property type="match status" value="1"/>
</dbReference>
<proteinExistence type="predicted"/>
<dbReference type="EMBL" id="JAESND010000003">
    <property type="protein sequence ID" value="MBM3115831.1"/>
    <property type="molecule type" value="Genomic_DNA"/>
</dbReference>
<comment type="caution">
    <text evidence="2">The sequence shown here is derived from an EMBL/GenBank/DDBJ whole genome shotgun (WGS) entry which is preliminary data.</text>
</comment>
<dbReference type="PANTHER" id="PTHR43162:SF1">
    <property type="entry name" value="PRESTALK A DIFFERENTIATION PROTEIN A"/>
    <property type="match status" value="1"/>
</dbReference>
<dbReference type="Gene3D" id="3.40.50.720">
    <property type="entry name" value="NAD(P)-binding Rossmann-like Domain"/>
    <property type="match status" value="1"/>
</dbReference>
<evidence type="ECO:0000259" key="1">
    <source>
        <dbReference type="Pfam" id="PF05368"/>
    </source>
</evidence>
<feature type="domain" description="NmrA-like" evidence="1">
    <location>
        <begin position="2"/>
        <end position="247"/>
    </location>
</feature>
<keyword evidence="3" id="KW-1185">Reference proteome</keyword>
<dbReference type="Proteomes" id="UP000809431">
    <property type="component" value="Unassembled WGS sequence"/>
</dbReference>
<reference evidence="2 3" key="1">
    <citation type="submission" date="2021-01" db="EMBL/GenBank/DDBJ databases">
        <title>Draft Genome Sequence and Polyhydroxyalkanoate Biosynthetic Potential of Jeongeupia naejangsanensis Type Strain DSM 24253.</title>
        <authorList>
            <person name="Turrini P."/>
            <person name="Artuso I."/>
            <person name="Lugli G.A."/>
            <person name="Frangipani E."/>
            <person name="Ventura M."/>
            <person name="Visca P."/>
        </authorList>
    </citation>
    <scope>NUCLEOTIDE SEQUENCE [LARGE SCALE GENOMIC DNA]</scope>
    <source>
        <strain evidence="2 3">DSM 24253</strain>
    </source>
</reference>
<sequence length="285" mass="29814">MILVTGATGNVGSEVVRRLAEQNVAVRALTRNADKVGQSGSVEWVQGEFTDAQSLNSALRGVDKVVLITPAHADMVAHQLAVVEAAKAAGVKHIVKLSGLGAGPEAPIRLPRNHFLIESSIKESGLAYTFVRPNLFMQVLIGSAGSIASDGAIYAPAGDGAISFTDVRDVAATIVTALLEPGHENQAYEITGPAALTYAQAADVLSTAIGKPAKYVAVDEATARDAMTSGGLDQWLVEAFLELFQIYRAGYGAAVLSDTVAKVTGRPAHDLNNFANTYRPQFVAA</sequence>
<name>A0ABS2BJP2_9NEIS</name>
<dbReference type="PANTHER" id="PTHR43162">
    <property type="match status" value="1"/>
</dbReference>
<dbReference type="Gene3D" id="3.90.25.10">
    <property type="entry name" value="UDP-galactose 4-epimerase, domain 1"/>
    <property type="match status" value="1"/>
</dbReference>
<dbReference type="CDD" id="cd05269">
    <property type="entry name" value="TMR_SDR_a"/>
    <property type="match status" value="1"/>
</dbReference>
<dbReference type="RefSeq" id="WP_203537709.1">
    <property type="nucleotide sequence ID" value="NZ_JAESND010000003.1"/>
</dbReference>
<dbReference type="InterPro" id="IPR036291">
    <property type="entry name" value="NAD(P)-bd_dom_sf"/>
</dbReference>
<protein>
    <submittedName>
        <fullName evidence="2">SDR family oxidoreductase</fullName>
    </submittedName>
</protein>
<evidence type="ECO:0000313" key="2">
    <source>
        <dbReference type="EMBL" id="MBM3115831.1"/>
    </source>
</evidence>
<dbReference type="SUPFAM" id="SSF51735">
    <property type="entry name" value="NAD(P)-binding Rossmann-fold domains"/>
    <property type="match status" value="1"/>
</dbReference>
<accession>A0ABS2BJP2</accession>
<evidence type="ECO:0000313" key="3">
    <source>
        <dbReference type="Proteomes" id="UP000809431"/>
    </source>
</evidence>
<dbReference type="InterPro" id="IPR051604">
    <property type="entry name" value="Ergot_Alk_Oxidoreductase"/>
</dbReference>
<gene>
    <name evidence="2" type="ORF">JMJ54_08310</name>
</gene>